<evidence type="ECO:0000313" key="2">
    <source>
        <dbReference type="EMBL" id="AGY56504.1"/>
    </source>
</evidence>
<reference evidence="2 3" key="1">
    <citation type="journal article" date="2013" name="PLoS ONE">
        <title>Cultivation and Complete Genome Sequencing of Gloeobacter kilaueensis sp. nov., from a Lava Cave in Kilauea Caldera, Hawai'i.</title>
        <authorList>
            <person name="Saw J.H."/>
            <person name="Schatz M."/>
            <person name="Brown M.V."/>
            <person name="Kunkel D.D."/>
            <person name="Foster J.S."/>
            <person name="Shick H."/>
            <person name="Christensen S."/>
            <person name="Hou S."/>
            <person name="Wan X."/>
            <person name="Donachie S.P."/>
        </authorList>
    </citation>
    <scope>NUCLEOTIDE SEQUENCE [LARGE SCALE GENOMIC DNA]</scope>
    <source>
        <strain evidence="3">JS</strain>
    </source>
</reference>
<gene>
    <name evidence="2" type="ORF">GKIL_0257</name>
</gene>
<dbReference type="InterPro" id="IPR009937">
    <property type="entry name" value="Phage_holin_3_6"/>
</dbReference>
<keyword evidence="1" id="KW-0472">Membrane</keyword>
<evidence type="ECO:0008006" key="4">
    <source>
        <dbReference type="Google" id="ProtNLM"/>
    </source>
</evidence>
<evidence type="ECO:0000313" key="3">
    <source>
        <dbReference type="Proteomes" id="UP000017396"/>
    </source>
</evidence>
<dbReference type="Proteomes" id="UP000017396">
    <property type="component" value="Chromosome"/>
</dbReference>
<dbReference type="AlphaFoldDB" id="U5QFV3"/>
<proteinExistence type="predicted"/>
<sequence>MQRPAEPSLKELIAELVGQFERLVAQHIQLARQELTADGQRLAFWAGGAVLGLLLLVLGLAFVGVALLVCLQLVLPVWAAAIAVASLFLLSGAVIASGSLRNLRRNTAGRALEEAQETITWLTRRK</sequence>
<evidence type="ECO:0000256" key="1">
    <source>
        <dbReference type="SAM" id="Phobius"/>
    </source>
</evidence>
<keyword evidence="1" id="KW-1133">Transmembrane helix</keyword>
<name>U5QFV3_GLOK1</name>
<dbReference type="HOGENOM" id="CLU_1967420_0_0_3"/>
<keyword evidence="1" id="KW-0812">Transmembrane</keyword>
<feature type="transmembrane region" description="Helical" evidence="1">
    <location>
        <begin position="42"/>
        <end position="69"/>
    </location>
</feature>
<keyword evidence="3" id="KW-1185">Reference proteome</keyword>
<accession>U5QFV3</accession>
<dbReference type="KEGG" id="glj:GKIL_0257"/>
<dbReference type="Pfam" id="PF07332">
    <property type="entry name" value="Phage_holin_3_6"/>
    <property type="match status" value="1"/>
</dbReference>
<dbReference type="STRING" id="1183438.GKIL_0257"/>
<protein>
    <recommendedName>
        <fullName evidence="4">Phage holin family protein</fullName>
    </recommendedName>
</protein>
<feature type="transmembrane region" description="Helical" evidence="1">
    <location>
        <begin position="75"/>
        <end position="96"/>
    </location>
</feature>
<dbReference type="EMBL" id="CP003587">
    <property type="protein sequence ID" value="AGY56504.1"/>
    <property type="molecule type" value="Genomic_DNA"/>
</dbReference>
<dbReference type="RefSeq" id="WP_023171513.1">
    <property type="nucleotide sequence ID" value="NC_022600.1"/>
</dbReference>
<organism evidence="2 3">
    <name type="scientific">Gloeobacter kilaueensis (strain ATCC BAA-2537 / CCAP 1431/1 / ULC 316 / JS1)</name>
    <dbReference type="NCBI Taxonomy" id="1183438"/>
    <lineage>
        <taxon>Bacteria</taxon>
        <taxon>Bacillati</taxon>
        <taxon>Cyanobacteriota</taxon>
        <taxon>Cyanophyceae</taxon>
        <taxon>Gloeobacterales</taxon>
        <taxon>Gloeobacteraceae</taxon>
        <taxon>Gloeobacter</taxon>
    </lineage>
</organism>
<dbReference type="OrthoDB" id="9854816at2"/>